<name>A0A402B1Z3_9CHLR</name>
<dbReference type="AlphaFoldDB" id="A0A402B1Z3"/>
<dbReference type="GO" id="GO:0050660">
    <property type="term" value="F:flavin adenine dinucleotide binding"/>
    <property type="evidence" value="ECO:0007669"/>
    <property type="project" value="TreeGrafter"/>
</dbReference>
<protein>
    <recommendedName>
        <fullName evidence="2">FAD/NAD(P)-binding domain-containing protein</fullName>
    </recommendedName>
</protein>
<dbReference type="PRINTS" id="PR00368">
    <property type="entry name" value="FADPNR"/>
</dbReference>
<dbReference type="Pfam" id="PF07992">
    <property type="entry name" value="Pyr_redox_2"/>
    <property type="match status" value="1"/>
</dbReference>
<dbReference type="InterPro" id="IPR036188">
    <property type="entry name" value="FAD/NAD-bd_sf"/>
</dbReference>
<gene>
    <name evidence="3" type="ORF">KDA_08580</name>
</gene>
<evidence type="ECO:0000259" key="2">
    <source>
        <dbReference type="Pfam" id="PF07992"/>
    </source>
</evidence>
<dbReference type="PANTHER" id="PTHR43539:SF78">
    <property type="entry name" value="FLAVIN-CONTAINING MONOOXYGENASE"/>
    <property type="match status" value="1"/>
</dbReference>
<reference evidence="4" key="1">
    <citation type="submission" date="2018-12" db="EMBL/GenBank/DDBJ databases">
        <title>Tengunoibacter tsumagoiensis gen. nov., sp. nov., Dictyobacter kobayashii sp. nov., D. alpinus sp. nov., and D. joshuensis sp. nov. and description of Dictyobacteraceae fam. nov. within the order Ktedonobacterales isolated from Tengu-no-mugimeshi.</title>
        <authorList>
            <person name="Wang C.M."/>
            <person name="Zheng Y."/>
            <person name="Sakai Y."/>
            <person name="Toyoda A."/>
            <person name="Minakuchi Y."/>
            <person name="Abe K."/>
            <person name="Yokota A."/>
            <person name="Yabe S."/>
        </authorList>
    </citation>
    <scope>NUCLEOTIDE SEQUENCE [LARGE SCALE GENOMIC DNA]</scope>
    <source>
        <strain evidence="4">Uno16</strain>
    </source>
</reference>
<dbReference type="Proteomes" id="UP000287171">
    <property type="component" value="Unassembled WGS sequence"/>
</dbReference>
<dbReference type="PRINTS" id="PR00469">
    <property type="entry name" value="PNDRDTASEII"/>
</dbReference>
<comment type="caution">
    <text evidence="3">The sequence shown here is derived from an EMBL/GenBank/DDBJ whole genome shotgun (WGS) entry which is preliminary data.</text>
</comment>
<feature type="domain" description="FAD/NAD(P)-binding" evidence="2">
    <location>
        <begin position="270"/>
        <end position="374"/>
    </location>
</feature>
<dbReference type="InterPro" id="IPR050982">
    <property type="entry name" value="Auxin_biosynth/cation_transpt"/>
</dbReference>
<proteinExistence type="predicted"/>
<organism evidence="3 4">
    <name type="scientific">Dictyobacter alpinus</name>
    <dbReference type="NCBI Taxonomy" id="2014873"/>
    <lineage>
        <taxon>Bacteria</taxon>
        <taxon>Bacillati</taxon>
        <taxon>Chloroflexota</taxon>
        <taxon>Ktedonobacteria</taxon>
        <taxon>Ktedonobacterales</taxon>
        <taxon>Dictyobacteraceae</taxon>
        <taxon>Dictyobacter</taxon>
    </lineage>
</organism>
<dbReference type="SUPFAM" id="SSF51905">
    <property type="entry name" value="FAD/NAD(P)-binding domain"/>
    <property type="match status" value="1"/>
</dbReference>
<evidence type="ECO:0000313" key="4">
    <source>
        <dbReference type="Proteomes" id="UP000287171"/>
    </source>
</evidence>
<dbReference type="OrthoDB" id="9778740at2"/>
<dbReference type="PANTHER" id="PTHR43539">
    <property type="entry name" value="FLAVIN-BINDING MONOOXYGENASE-LIKE PROTEIN (AFU_ORTHOLOGUE AFUA_4G09220)"/>
    <property type="match status" value="1"/>
</dbReference>
<evidence type="ECO:0000256" key="1">
    <source>
        <dbReference type="ARBA" id="ARBA00023002"/>
    </source>
</evidence>
<dbReference type="InterPro" id="IPR023753">
    <property type="entry name" value="FAD/NAD-binding_dom"/>
</dbReference>
<accession>A0A402B1Z3</accession>
<evidence type="ECO:0000313" key="3">
    <source>
        <dbReference type="EMBL" id="GCE25374.1"/>
    </source>
</evidence>
<dbReference type="EMBL" id="BIFT01000001">
    <property type="protein sequence ID" value="GCE25374.1"/>
    <property type="molecule type" value="Genomic_DNA"/>
</dbReference>
<dbReference type="GO" id="GO:0004497">
    <property type="term" value="F:monooxygenase activity"/>
    <property type="evidence" value="ECO:0007669"/>
    <property type="project" value="TreeGrafter"/>
</dbReference>
<keyword evidence="1" id="KW-0560">Oxidoreductase</keyword>
<dbReference type="Gene3D" id="3.50.50.60">
    <property type="entry name" value="FAD/NAD(P)-binding domain"/>
    <property type="match status" value="1"/>
</dbReference>
<dbReference type="RefSeq" id="WP_126625963.1">
    <property type="nucleotide sequence ID" value="NZ_BIFT01000001.1"/>
</dbReference>
<keyword evidence="4" id="KW-1185">Reference proteome</keyword>
<dbReference type="Pfam" id="PF13738">
    <property type="entry name" value="Pyr_redox_3"/>
    <property type="match status" value="1"/>
</dbReference>
<sequence length="410" mass="46676">MSVVSDQKEAQQSTPVTQYDVIVVGAGPYGLTTAAHLIGKGLNVAIFGKPMELWAKHMPQGMYLRSHWWATSLSDPQKKYSFARYLKMKHIHNPYPVPIKLFLDYAFWFQKNAVPNVDETYVTSVQRENGRFIVTLEDGRVAQAKSVIMAVGVYYFSRRPAEFNGFPQELVSHSFDHGDYSQFKDKKMMIVGCGQCAVEYAALLLEDGQAAEVHLVARRKINWLGRDRHDERSLWEKIQAPSAGIAPGWENWVLEYMPYLFYRFAQPKKDRFINSNYQAAASDWLRDRVLGKVNIHEHTTIKEMKEQDNKLTVRLSDDQQLQIDHVLLGTGYEVKAQNLTMIDPTLLEQIQTDNNIPVLNHWFESSVPGLYFIGLSSVRAFGPLYRFVVGAKAAGKRVAAGAARYVAHQK</sequence>